<dbReference type="Proteomes" id="UP000051439">
    <property type="component" value="Unassembled WGS sequence"/>
</dbReference>
<dbReference type="RefSeq" id="WP_008856065.1">
    <property type="nucleotide sequence ID" value="NZ_AZEB01000005.1"/>
</dbReference>
<organism evidence="1 2">
    <name type="scientific">Lentilactobacillus kisonensis DSM 19906 = JCM 15041</name>
    <dbReference type="NCBI Taxonomy" id="1423766"/>
    <lineage>
        <taxon>Bacteria</taxon>
        <taxon>Bacillati</taxon>
        <taxon>Bacillota</taxon>
        <taxon>Bacilli</taxon>
        <taxon>Lactobacillales</taxon>
        <taxon>Lactobacillaceae</taxon>
        <taxon>Lentilactobacillus</taxon>
    </lineage>
</organism>
<keyword evidence="2" id="KW-1185">Reference proteome</keyword>
<dbReference type="PATRIC" id="fig|1423766.4.peg.2263"/>
<evidence type="ECO:0008006" key="3">
    <source>
        <dbReference type="Google" id="ProtNLM"/>
    </source>
</evidence>
<name>A0A0R1NQC5_9LACO</name>
<gene>
    <name evidence="1" type="ORF">FC98_GL002179</name>
</gene>
<dbReference type="PANTHER" id="PTHR40056:SF1">
    <property type="entry name" value="DUF1836 DOMAIN-CONTAINING PROTEIN"/>
    <property type="match status" value="1"/>
</dbReference>
<comment type="caution">
    <text evidence="1">The sequence shown here is derived from an EMBL/GenBank/DDBJ whole genome shotgun (WGS) entry which is preliminary data.</text>
</comment>
<dbReference type="EMBL" id="AZEB01000005">
    <property type="protein sequence ID" value="KRL22583.1"/>
    <property type="molecule type" value="Genomic_DNA"/>
</dbReference>
<accession>A0A0R1NQC5</accession>
<evidence type="ECO:0000313" key="2">
    <source>
        <dbReference type="Proteomes" id="UP000051439"/>
    </source>
</evidence>
<reference evidence="1 2" key="1">
    <citation type="journal article" date="2015" name="Genome Announc.">
        <title>Expanding the biotechnology potential of lactobacilli through comparative genomics of 213 strains and associated genera.</title>
        <authorList>
            <person name="Sun Z."/>
            <person name="Harris H.M."/>
            <person name="McCann A."/>
            <person name="Guo C."/>
            <person name="Argimon S."/>
            <person name="Zhang W."/>
            <person name="Yang X."/>
            <person name="Jeffery I.B."/>
            <person name="Cooney J.C."/>
            <person name="Kagawa T.F."/>
            <person name="Liu W."/>
            <person name="Song Y."/>
            <person name="Salvetti E."/>
            <person name="Wrobel A."/>
            <person name="Rasinkangas P."/>
            <person name="Parkhill J."/>
            <person name="Rea M.C."/>
            <person name="O'Sullivan O."/>
            <person name="Ritari J."/>
            <person name="Douillard F.P."/>
            <person name="Paul Ross R."/>
            <person name="Yang R."/>
            <person name="Briner A.E."/>
            <person name="Felis G.E."/>
            <person name="de Vos W.M."/>
            <person name="Barrangou R."/>
            <person name="Klaenhammer T.R."/>
            <person name="Caufield P.W."/>
            <person name="Cui Y."/>
            <person name="Zhang H."/>
            <person name="O'Toole P.W."/>
        </authorList>
    </citation>
    <scope>NUCLEOTIDE SEQUENCE [LARGE SCALE GENOMIC DNA]</scope>
    <source>
        <strain evidence="1 2">DSM 19906</strain>
    </source>
</reference>
<dbReference type="AlphaFoldDB" id="A0A0R1NQC5"/>
<dbReference type="Pfam" id="PF08876">
    <property type="entry name" value="DUF1836"/>
    <property type="match status" value="1"/>
</dbReference>
<protein>
    <recommendedName>
        <fullName evidence="3">BS ykrK family protein</fullName>
    </recommendedName>
</protein>
<proteinExistence type="predicted"/>
<sequence length="157" mass="17758">MLKQTISQRLAKLSLPSYDQLPTIALYMDQVIDQTNQYLTPLTNTSITKSMINSYVKKGLVARPIKKRYSKDHLATILVISVLKQILPLDTVADAIKIALASNPVPKAYNQFVTLFNSELKTIDDNHPTAEQYQLIAIKSLLYKLIVEDLIRNSIKK</sequence>
<evidence type="ECO:0000313" key="1">
    <source>
        <dbReference type="EMBL" id="KRL22583.1"/>
    </source>
</evidence>
<dbReference type="PANTHER" id="PTHR40056">
    <property type="entry name" value="HYPOTHETICAL CYTOSOLIC PROTEIN"/>
    <property type="match status" value="1"/>
</dbReference>
<dbReference type="InterPro" id="IPR014975">
    <property type="entry name" value="DUF1836"/>
</dbReference>